<sequence length="120" mass="13846">MSGRSFSQRASFRNLWLRRCGTTCGGFRTRPPVLEPLSVDQSRPRRLQLLIAPAARPRFESSSRQMCSPNKRCLEIRHCDQQGNFIRARPPCTGLIPAEEEEEEEEDEEEEEEENSVHCV</sequence>
<evidence type="ECO:0000313" key="2">
    <source>
        <dbReference type="EMBL" id="CAB1454456.1"/>
    </source>
</evidence>
<feature type="compositionally biased region" description="Acidic residues" evidence="1">
    <location>
        <begin position="98"/>
        <end position="114"/>
    </location>
</feature>
<dbReference type="EMBL" id="CADEAL010004214">
    <property type="protein sequence ID" value="CAB1454456.1"/>
    <property type="molecule type" value="Genomic_DNA"/>
</dbReference>
<proteinExistence type="predicted"/>
<reference evidence="2" key="1">
    <citation type="submission" date="2020-03" db="EMBL/GenBank/DDBJ databases">
        <authorList>
            <person name="Weist P."/>
        </authorList>
    </citation>
    <scope>NUCLEOTIDE SEQUENCE</scope>
</reference>
<name>A0A9N7Z8G4_PLEPL</name>
<comment type="caution">
    <text evidence="2">The sequence shown here is derived from an EMBL/GenBank/DDBJ whole genome shotgun (WGS) entry which is preliminary data.</text>
</comment>
<organism evidence="2 3">
    <name type="scientific">Pleuronectes platessa</name>
    <name type="common">European plaice</name>
    <dbReference type="NCBI Taxonomy" id="8262"/>
    <lineage>
        <taxon>Eukaryota</taxon>
        <taxon>Metazoa</taxon>
        <taxon>Chordata</taxon>
        <taxon>Craniata</taxon>
        <taxon>Vertebrata</taxon>
        <taxon>Euteleostomi</taxon>
        <taxon>Actinopterygii</taxon>
        <taxon>Neopterygii</taxon>
        <taxon>Teleostei</taxon>
        <taxon>Neoteleostei</taxon>
        <taxon>Acanthomorphata</taxon>
        <taxon>Carangaria</taxon>
        <taxon>Pleuronectiformes</taxon>
        <taxon>Pleuronectoidei</taxon>
        <taxon>Pleuronectidae</taxon>
        <taxon>Pleuronectes</taxon>
    </lineage>
</organism>
<protein>
    <submittedName>
        <fullName evidence="2">Uncharacterized protein</fullName>
    </submittedName>
</protein>
<keyword evidence="3" id="KW-1185">Reference proteome</keyword>
<evidence type="ECO:0000313" key="3">
    <source>
        <dbReference type="Proteomes" id="UP001153269"/>
    </source>
</evidence>
<evidence type="ECO:0000256" key="1">
    <source>
        <dbReference type="SAM" id="MobiDB-lite"/>
    </source>
</evidence>
<accession>A0A9N7Z8G4</accession>
<gene>
    <name evidence="2" type="ORF">PLEPLA_LOCUS42222</name>
</gene>
<dbReference type="AlphaFoldDB" id="A0A9N7Z8G4"/>
<dbReference type="Proteomes" id="UP001153269">
    <property type="component" value="Unassembled WGS sequence"/>
</dbReference>
<feature type="region of interest" description="Disordered" evidence="1">
    <location>
        <begin position="90"/>
        <end position="120"/>
    </location>
</feature>